<name>A0A7S0SQR4_9CHLO</name>
<gene>
    <name evidence="3" type="ORF">MANT1106_LOCUS15894</name>
</gene>
<dbReference type="SUPFAM" id="SSF51905">
    <property type="entry name" value="FAD/NAD(P)-binding domain"/>
    <property type="match status" value="2"/>
</dbReference>
<dbReference type="EMBL" id="HBFC01026284">
    <property type="protein sequence ID" value="CAD8713671.1"/>
    <property type="molecule type" value="Transcribed_RNA"/>
</dbReference>
<dbReference type="GO" id="GO:0007264">
    <property type="term" value="P:small GTPase-mediated signal transduction"/>
    <property type="evidence" value="ECO:0007669"/>
    <property type="project" value="InterPro"/>
</dbReference>
<dbReference type="InterPro" id="IPR036188">
    <property type="entry name" value="FAD/NAD-bd_sf"/>
</dbReference>
<dbReference type="Gene3D" id="1.10.405.10">
    <property type="entry name" value="Guanine Nucleotide Dissociation Inhibitor, domain 1"/>
    <property type="match status" value="1"/>
</dbReference>
<dbReference type="GO" id="GO:0005093">
    <property type="term" value="F:Rab GDP-dissociation inhibitor activity"/>
    <property type="evidence" value="ECO:0007669"/>
    <property type="project" value="InterPro"/>
</dbReference>
<evidence type="ECO:0000256" key="1">
    <source>
        <dbReference type="ARBA" id="ARBA00005593"/>
    </source>
</evidence>
<dbReference type="AlphaFoldDB" id="A0A7S0SQR4"/>
<protein>
    <recommendedName>
        <fullName evidence="2">Guanosine nucleotide diphosphate dissociation inhibitor</fullName>
    </recommendedName>
</protein>
<reference evidence="3" key="1">
    <citation type="submission" date="2021-01" db="EMBL/GenBank/DDBJ databases">
        <authorList>
            <person name="Corre E."/>
            <person name="Pelletier E."/>
            <person name="Niang G."/>
            <person name="Scheremetjew M."/>
            <person name="Finn R."/>
            <person name="Kale V."/>
            <person name="Holt S."/>
            <person name="Cochrane G."/>
            <person name="Meng A."/>
            <person name="Brown T."/>
            <person name="Cohen L."/>
        </authorList>
    </citation>
    <scope>NUCLEOTIDE SEQUENCE</scope>
    <source>
        <strain evidence="3">SL-175</strain>
    </source>
</reference>
<dbReference type="PANTHER" id="PTHR11787:SF8">
    <property type="entry name" value="RAB GDP DISSOCIATION INHIBITOR"/>
    <property type="match status" value="1"/>
</dbReference>
<sequence length="445" mass="49390">MDQEYDAIILGTGLKECLLAGLLSVDGMKILHMDRNSYYGGESASLNLKQLWARFRPGEEEPTQYGRWQDWNFDMVPKFMMGNGLLVRLLVHTNVHNYIQFKAVDGSYVVKAGKTYKVPANDIDALKSSLMGIFEKRRARSFFIFVQDYEESDPKTHKGYNLDALTSRELYAKFGLEANTMDFIGHSLALQSDEAYLDRPARPMINAVKLYSESLARFDTGSPYIYPLYGLGELPQGFARLSAVYGGTYMLAKPDAAVVYNDAGKAVGVSSEGETAKAKFVIGDPSYFPGKCRRVGQVVRALCILSHPIPNCGESHSVQIILPQKQTGRQTDMYVFGCSWAHNVCAKGKYLAFVSTTVETANPHLEIEPGLRLLGHIDEKFVHVSDIMVPIGDGKEDAAFISCGYDATTHFETTVRDVLDMYKRITGKDLDLSDKDPNAAAATTE</sequence>
<evidence type="ECO:0000256" key="2">
    <source>
        <dbReference type="RuleBase" id="RU363124"/>
    </source>
</evidence>
<dbReference type="PANTHER" id="PTHR11787">
    <property type="entry name" value="RAB GDP-DISSOCIATION INHIBITOR"/>
    <property type="match status" value="1"/>
</dbReference>
<evidence type="ECO:0000313" key="3">
    <source>
        <dbReference type="EMBL" id="CAD8713671.1"/>
    </source>
</evidence>
<dbReference type="InterPro" id="IPR018203">
    <property type="entry name" value="GDP_dissociation_inhibitor"/>
</dbReference>
<organism evidence="3">
    <name type="scientific">Mantoniella antarctica</name>
    <dbReference type="NCBI Taxonomy" id="81844"/>
    <lineage>
        <taxon>Eukaryota</taxon>
        <taxon>Viridiplantae</taxon>
        <taxon>Chlorophyta</taxon>
        <taxon>Mamiellophyceae</taxon>
        <taxon>Mamiellales</taxon>
        <taxon>Mamiellaceae</taxon>
        <taxon>Mantoniella</taxon>
    </lineage>
</organism>
<proteinExistence type="inferred from homology"/>
<dbReference type="InterPro" id="IPR000806">
    <property type="entry name" value="RabGDI"/>
</dbReference>
<comment type="similarity">
    <text evidence="1 2">Belongs to the Rab GDI family.</text>
</comment>
<dbReference type="GO" id="GO:0016192">
    <property type="term" value="P:vesicle-mediated transport"/>
    <property type="evidence" value="ECO:0007669"/>
    <property type="project" value="TreeGrafter"/>
</dbReference>
<dbReference type="GO" id="GO:0015031">
    <property type="term" value="P:protein transport"/>
    <property type="evidence" value="ECO:0007669"/>
    <property type="project" value="InterPro"/>
</dbReference>
<dbReference type="Gene3D" id="3.50.50.60">
    <property type="entry name" value="FAD/NAD(P)-binding domain"/>
    <property type="match status" value="1"/>
</dbReference>
<accession>A0A7S0SQR4</accession>
<dbReference type="FunFam" id="1.10.405.10:FF:000011">
    <property type="entry name" value="Rab GDP dissociation inhibitor"/>
    <property type="match status" value="1"/>
</dbReference>
<dbReference type="PRINTS" id="PR00891">
    <property type="entry name" value="RABGDIREP"/>
</dbReference>
<dbReference type="Pfam" id="PF00996">
    <property type="entry name" value="GDI"/>
    <property type="match status" value="1"/>
</dbReference>
<dbReference type="PRINTS" id="PR00892">
    <property type="entry name" value="RABGDI"/>
</dbReference>
<dbReference type="Gene3D" id="3.30.519.10">
    <property type="entry name" value="Guanine Nucleotide Dissociation Inhibitor, domain 2"/>
    <property type="match status" value="1"/>
</dbReference>
<dbReference type="GO" id="GO:0005737">
    <property type="term" value="C:cytoplasm"/>
    <property type="evidence" value="ECO:0007669"/>
    <property type="project" value="TreeGrafter"/>
</dbReference>